<organism evidence="3 4">
    <name type="scientific">Vibrio maritimus</name>
    <dbReference type="NCBI Taxonomy" id="990268"/>
    <lineage>
        <taxon>Bacteria</taxon>
        <taxon>Pseudomonadati</taxon>
        <taxon>Pseudomonadota</taxon>
        <taxon>Gammaproteobacteria</taxon>
        <taxon>Vibrionales</taxon>
        <taxon>Vibrionaceae</taxon>
        <taxon>Vibrio</taxon>
    </lineage>
</organism>
<dbReference type="NCBIfam" id="TIGR01965">
    <property type="entry name" value="VCBS_repeat"/>
    <property type="match status" value="4"/>
</dbReference>
<reference evidence="3 4" key="2">
    <citation type="submission" date="2014-09" db="EMBL/GenBank/DDBJ databases">
        <authorList>
            <consortium name="NBRP consortium"/>
            <person name="Sawabe T."/>
            <person name="Meirelles P."/>
            <person name="Nakanishi M."/>
            <person name="Sayaka M."/>
            <person name="Hattori M."/>
            <person name="Ohkuma M."/>
        </authorList>
    </citation>
    <scope>NUCLEOTIDE SEQUENCE [LARGE SCALE GENOMIC DNA]</scope>
    <source>
        <strain evidence="4">JCM19235</strain>
    </source>
</reference>
<dbReference type="Proteomes" id="UP000029228">
    <property type="component" value="Unassembled WGS sequence"/>
</dbReference>
<dbReference type="PROSITE" id="PS50268">
    <property type="entry name" value="CADHERIN_2"/>
    <property type="match status" value="1"/>
</dbReference>
<feature type="domain" description="Cadherin" evidence="2">
    <location>
        <begin position="33"/>
        <end position="135"/>
    </location>
</feature>
<evidence type="ECO:0000313" key="4">
    <source>
        <dbReference type="Proteomes" id="UP000029228"/>
    </source>
</evidence>
<dbReference type="AlphaFoldDB" id="A0A090RM80"/>
<sequence>MTITVEGTNDKPYLTTGGIFTDSVTEAGFNETGEQLAEGQINAADYDLADNADLNFAFDSDNTSTSVENDYGTFNINADGSWTFTLDNTKPATQALREGESTTVDIDAFIIDDRDAYISQTLTVTINGTNDQPTISGTNTGDVIEDRNVIREDGVRYIKSEGSLRVDDVDTGESLFNTTVEPQGSPLGTLTINAQGDWDYEVNTRERAIQRLGLDETMQESFRVYSVDGTSFETITITITGTNDRPRIRGDRTGDVTENAEGDDSTVTATGDLNPRDADITDVHTWSVVGSSEGQYGSFTINATTGTWEYTLDNARADSLSQDQLVTETFTVQVDDGNGGTRTQNVTIDVTGTNDALVLSGDDSATLVEDLDVTESGVIDVDDIDINDTFQYRVVDPQGKLGSLSIDQNGKWTYNLDQSLSDHLEQGVRYEAGQTGGEKIFEVEVTDGTATKMFEVRIDVIGTNDAPDIGGTRTGVLYEVDGYGQTVGADLSTQDPDENETESWVINDSNAGVVLTVH</sequence>
<dbReference type="GO" id="GO:0016020">
    <property type="term" value="C:membrane"/>
    <property type="evidence" value="ECO:0007669"/>
    <property type="project" value="InterPro"/>
</dbReference>
<dbReference type="InterPro" id="IPR002126">
    <property type="entry name" value="Cadherin-like_dom"/>
</dbReference>
<dbReference type="GO" id="GO:0007156">
    <property type="term" value="P:homophilic cell adhesion via plasma membrane adhesion molecules"/>
    <property type="evidence" value="ECO:0007669"/>
    <property type="project" value="InterPro"/>
</dbReference>
<accession>A0A090RM80</accession>
<proteinExistence type="predicted"/>
<dbReference type="InterPro" id="IPR040853">
    <property type="entry name" value="RapA2_cadherin-like"/>
</dbReference>
<gene>
    <name evidence="3" type="ORF">JCM19235_5044</name>
</gene>
<dbReference type="STRING" id="990268.JCM19235_5044"/>
<dbReference type="EMBL" id="BBMR01000001">
    <property type="protein sequence ID" value="GAL16495.1"/>
    <property type="molecule type" value="Genomic_DNA"/>
</dbReference>
<feature type="compositionally biased region" description="Basic and acidic residues" evidence="1">
    <location>
        <begin position="244"/>
        <end position="255"/>
    </location>
</feature>
<feature type="region of interest" description="Disordered" evidence="1">
    <location>
        <begin position="243"/>
        <end position="272"/>
    </location>
</feature>
<protein>
    <submittedName>
        <fullName evidence="3">T1SS secreted agglutinin RTX</fullName>
    </submittedName>
</protein>
<keyword evidence="4" id="KW-1185">Reference proteome</keyword>
<dbReference type="Pfam" id="PF17803">
    <property type="entry name" value="Cadherin_4"/>
    <property type="match status" value="3"/>
</dbReference>
<dbReference type="InterPro" id="IPR010221">
    <property type="entry name" value="VCBS_dom"/>
</dbReference>
<evidence type="ECO:0000256" key="1">
    <source>
        <dbReference type="SAM" id="MobiDB-lite"/>
    </source>
</evidence>
<reference evidence="3 4" key="1">
    <citation type="submission" date="2014-09" db="EMBL/GenBank/DDBJ databases">
        <title>Vibrio maritimus JCM 19235. (C45) whole genome shotgun sequence.</title>
        <authorList>
            <person name="Sawabe T."/>
            <person name="Meirelles P."/>
            <person name="Nakanishi M."/>
            <person name="Sayaka M."/>
            <person name="Hattori M."/>
            <person name="Ohkuma M."/>
        </authorList>
    </citation>
    <scope>NUCLEOTIDE SEQUENCE [LARGE SCALE GENOMIC DNA]</scope>
    <source>
        <strain evidence="4">JCM19235</strain>
    </source>
</reference>
<dbReference type="Gene3D" id="2.60.40.10">
    <property type="entry name" value="Immunoglobulins"/>
    <property type="match status" value="3"/>
</dbReference>
<name>A0A090RM80_9VIBR</name>
<dbReference type="GO" id="GO:0005509">
    <property type="term" value="F:calcium ion binding"/>
    <property type="evidence" value="ECO:0007669"/>
    <property type="project" value="InterPro"/>
</dbReference>
<evidence type="ECO:0000259" key="2">
    <source>
        <dbReference type="PROSITE" id="PS50268"/>
    </source>
</evidence>
<comment type="caution">
    <text evidence="3">The sequence shown here is derived from an EMBL/GenBank/DDBJ whole genome shotgun (WGS) entry which is preliminary data.</text>
</comment>
<dbReference type="InterPro" id="IPR013783">
    <property type="entry name" value="Ig-like_fold"/>
</dbReference>
<evidence type="ECO:0000313" key="3">
    <source>
        <dbReference type="EMBL" id="GAL16495.1"/>
    </source>
</evidence>